<accession>A0AAP0EDB4</accession>
<dbReference type="EMBL" id="JBBNAE010000010">
    <property type="protein sequence ID" value="KAK9091226.1"/>
    <property type="molecule type" value="Genomic_DNA"/>
</dbReference>
<evidence type="ECO:0000313" key="3">
    <source>
        <dbReference type="Proteomes" id="UP001417504"/>
    </source>
</evidence>
<feature type="compositionally biased region" description="Acidic residues" evidence="1">
    <location>
        <begin position="182"/>
        <end position="209"/>
    </location>
</feature>
<dbReference type="AlphaFoldDB" id="A0AAP0EDB4"/>
<sequence length="209" mass="23389">MKVYGPNLVCNWCDAVMVVCCQPWKYDSFVKGLGNHGLSIGELSESDWPVRKSKCVFSGFEALLSFMHENLVPMEHQFSTCPSREVIVYEEEYYWMARSKKPVTWEETGNTVGLRGGRRGRRPQTASYRKSKESARATNASDVAEVHDETSEVNASATATVGKEIELHKSQVTTAETSSSDSIEEEQDESQEQEADGEDEGDEGENEDQ</sequence>
<keyword evidence="3" id="KW-1185">Reference proteome</keyword>
<reference evidence="2 3" key="1">
    <citation type="submission" date="2024-01" db="EMBL/GenBank/DDBJ databases">
        <title>Genome assemblies of Stephania.</title>
        <authorList>
            <person name="Yang L."/>
        </authorList>
    </citation>
    <scope>NUCLEOTIDE SEQUENCE [LARGE SCALE GENOMIC DNA]</scope>
    <source>
        <strain evidence="2">QJT</strain>
        <tissue evidence="2">Leaf</tissue>
    </source>
</reference>
<dbReference type="Proteomes" id="UP001417504">
    <property type="component" value="Unassembled WGS sequence"/>
</dbReference>
<gene>
    <name evidence="2" type="ORF">Sjap_024403</name>
</gene>
<feature type="region of interest" description="Disordered" evidence="1">
    <location>
        <begin position="108"/>
        <end position="209"/>
    </location>
</feature>
<name>A0AAP0EDB4_9MAGN</name>
<protein>
    <submittedName>
        <fullName evidence="2">Uncharacterized protein</fullName>
    </submittedName>
</protein>
<organism evidence="2 3">
    <name type="scientific">Stephania japonica</name>
    <dbReference type="NCBI Taxonomy" id="461633"/>
    <lineage>
        <taxon>Eukaryota</taxon>
        <taxon>Viridiplantae</taxon>
        <taxon>Streptophyta</taxon>
        <taxon>Embryophyta</taxon>
        <taxon>Tracheophyta</taxon>
        <taxon>Spermatophyta</taxon>
        <taxon>Magnoliopsida</taxon>
        <taxon>Ranunculales</taxon>
        <taxon>Menispermaceae</taxon>
        <taxon>Menispermoideae</taxon>
        <taxon>Cissampelideae</taxon>
        <taxon>Stephania</taxon>
    </lineage>
</organism>
<comment type="caution">
    <text evidence="2">The sequence shown here is derived from an EMBL/GenBank/DDBJ whole genome shotgun (WGS) entry which is preliminary data.</text>
</comment>
<evidence type="ECO:0000313" key="2">
    <source>
        <dbReference type="EMBL" id="KAK9091226.1"/>
    </source>
</evidence>
<proteinExistence type="predicted"/>
<evidence type="ECO:0000256" key="1">
    <source>
        <dbReference type="SAM" id="MobiDB-lite"/>
    </source>
</evidence>